<evidence type="ECO:0000313" key="2">
    <source>
        <dbReference type="EMBL" id="WXA93523.1"/>
    </source>
</evidence>
<organism evidence="2 3">
    <name type="scientific">Pendulispora brunnea</name>
    <dbReference type="NCBI Taxonomy" id="2905690"/>
    <lineage>
        <taxon>Bacteria</taxon>
        <taxon>Pseudomonadati</taxon>
        <taxon>Myxococcota</taxon>
        <taxon>Myxococcia</taxon>
        <taxon>Myxococcales</taxon>
        <taxon>Sorangiineae</taxon>
        <taxon>Pendulisporaceae</taxon>
        <taxon>Pendulispora</taxon>
    </lineage>
</organism>
<keyword evidence="3" id="KW-1185">Reference proteome</keyword>
<name>A0ABZ2K4A7_9BACT</name>
<protein>
    <submittedName>
        <fullName evidence="2">Chemotaxis protein CheW</fullName>
    </submittedName>
</protein>
<dbReference type="EMBL" id="CP089982">
    <property type="protein sequence ID" value="WXA93523.1"/>
    <property type="molecule type" value="Genomic_DNA"/>
</dbReference>
<reference evidence="2 3" key="1">
    <citation type="submission" date="2021-12" db="EMBL/GenBank/DDBJ databases">
        <title>Discovery of the Pendulisporaceae a myxobacterial family with distinct sporulation behavior and unique specialized metabolism.</title>
        <authorList>
            <person name="Garcia R."/>
            <person name="Popoff A."/>
            <person name="Bader C.D."/>
            <person name="Loehr J."/>
            <person name="Walesch S."/>
            <person name="Walt C."/>
            <person name="Boldt J."/>
            <person name="Bunk B."/>
            <person name="Haeckl F.J.F.P.J."/>
            <person name="Gunesch A.P."/>
            <person name="Birkelbach J."/>
            <person name="Nuebel U."/>
            <person name="Pietschmann T."/>
            <person name="Bach T."/>
            <person name="Mueller R."/>
        </authorList>
    </citation>
    <scope>NUCLEOTIDE SEQUENCE [LARGE SCALE GENOMIC DNA]</scope>
    <source>
        <strain evidence="2 3">MSr12523</strain>
    </source>
</reference>
<accession>A0ABZ2K4A7</accession>
<dbReference type="RefSeq" id="WP_394844124.1">
    <property type="nucleotide sequence ID" value="NZ_CP089982.1"/>
</dbReference>
<dbReference type="Pfam" id="PF01584">
    <property type="entry name" value="CheW"/>
    <property type="match status" value="1"/>
</dbReference>
<feature type="domain" description="CheW-like" evidence="1">
    <location>
        <begin position="12"/>
        <end position="84"/>
    </location>
</feature>
<dbReference type="Proteomes" id="UP001379533">
    <property type="component" value="Chromosome"/>
</dbReference>
<gene>
    <name evidence="2" type="ORF">LZC95_44610</name>
</gene>
<evidence type="ECO:0000259" key="1">
    <source>
        <dbReference type="Pfam" id="PF01584"/>
    </source>
</evidence>
<sequence>MSERPSGAKRGGLLVRIDGQPFFLPAHATVSIEPVPAIVRVPGAPAQILGIATHEGEVLPVIAIGADRSVMVVCRYGGELLGIVGASVVGAGIFESTTGADSVFFLGETAEDIDLSEVYNALQGGAWAGRWGG</sequence>
<dbReference type="InterPro" id="IPR002545">
    <property type="entry name" value="CheW-lke_dom"/>
</dbReference>
<evidence type="ECO:0000313" key="3">
    <source>
        <dbReference type="Proteomes" id="UP001379533"/>
    </source>
</evidence>
<dbReference type="InterPro" id="IPR036061">
    <property type="entry name" value="CheW-like_dom_sf"/>
</dbReference>
<proteinExistence type="predicted"/>
<dbReference type="SUPFAM" id="SSF50341">
    <property type="entry name" value="CheW-like"/>
    <property type="match status" value="1"/>
</dbReference>